<reference evidence="2 3" key="1">
    <citation type="submission" date="2016-12" db="EMBL/GenBank/DDBJ databases">
        <title>Genome Mining:The Detection of Biosynthetic Gene Clusters to Aid in the Expression of Curamycin A produced by Streptomyces sp. strain CZA14.</title>
        <authorList>
            <person name="Durrell K.A."/>
            <person name="Kirby B.M."/>
            <person name="Khan W."/>
            <person name="Mthethwa T."/>
            <person name="Le Roes-Hill M."/>
        </authorList>
    </citation>
    <scope>NUCLEOTIDE SEQUENCE [LARGE SCALE GENOMIC DNA]</scope>
    <source>
        <strain evidence="2 3">CZA14</strain>
    </source>
</reference>
<sequence length="238" mass="24323">GGTVTGVDPATGENRWTERIPGHAVPSFAAFPGDPLAYAAGPSDDGSGTRVSAVDPTTGEVRWTAVLEGTVKPVGVGTGATRPVYFAAVDPGYGDMDAVVRYDPGSRTVDRVALPVPRQDAQAAVHGDVVYVLGAGGSLEAFDLARGKRLWHLETSVSRGSAPVADGRRVYFSAADGRLIAVDARTGDLVGQTPARLGTGSDKVAGEVPAPVLVGTRVYAAAPDGTVFGVDGRDPGAW</sequence>
<dbReference type="InterPro" id="IPR018391">
    <property type="entry name" value="PQQ_b-propeller_rpt"/>
</dbReference>
<organism evidence="2 3">
    <name type="scientific">Streptomyces pharetrae CZA14</name>
    <dbReference type="NCBI Taxonomy" id="1144883"/>
    <lineage>
        <taxon>Bacteria</taxon>
        <taxon>Bacillati</taxon>
        <taxon>Actinomycetota</taxon>
        <taxon>Actinomycetes</taxon>
        <taxon>Kitasatosporales</taxon>
        <taxon>Streptomycetaceae</taxon>
        <taxon>Streptomyces</taxon>
    </lineage>
</organism>
<dbReference type="SUPFAM" id="SSF50965">
    <property type="entry name" value="Galactose oxidase, central domain"/>
    <property type="match status" value="1"/>
</dbReference>
<name>A0ABX3Y893_9ACTN</name>
<gene>
    <name evidence="2" type="ORF">OQI_35690</name>
</gene>
<comment type="caution">
    <text evidence="2">The sequence shown here is derived from an EMBL/GenBank/DDBJ whole genome shotgun (WGS) entry which is preliminary data.</text>
</comment>
<proteinExistence type="predicted"/>
<protein>
    <submittedName>
        <fullName evidence="2">Serine/threonine protein kinase</fullName>
    </submittedName>
</protein>
<dbReference type="PANTHER" id="PTHR34512">
    <property type="entry name" value="CELL SURFACE PROTEIN"/>
    <property type="match status" value="1"/>
</dbReference>
<dbReference type="GO" id="GO:0004674">
    <property type="term" value="F:protein serine/threonine kinase activity"/>
    <property type="evidence" value="ECO:0007669"/>
    <property type="project" value="UniProtKB-KW"/>
</dbReference>
<dbReference type="InterPro" id="IPR011047">
    <property type="entry name" value="Quinoprotein_ADH-like_sf"/>
</dbReference>
<dbReference type="Gene3D" id="2.130.10.10">
    <property type="entry name" value="YVTN repeat-like/Quinoprotein amine dehydrogenase"/>
    <property type="match status" value="1"/>
</dbReference>
<dbReference type="Gene3D" id="2.40.10.480">
    <property type="match status" value="1"/>
</dbReference>
<keyword evidence="3" id="KW-1185">Reference proteome</keyword>
<keyword evidence="2" id="KW-0418">Kinase</keyword>
<dbReference type="Pfam" id="PF13360">
    <property type="entry name" value="PQQ_2"/>
    <property type="match status" value="1"/>
</dbReference>
<keyword evidence="2" id="KW-0808">Transferase</keyword>
<dbReference type="Proteomes" id="UP000194266">
    <property type="component" value="Unassembled WGS sequence"/>
</dbReference>
<dbReference type="InterPro" id="IPR002372">
    <property type="entry name" value="PQQ_rpt_dom"/>
</dbReference>
<dbReference type="InterPro" id="IPR015943">
    <property type="entry name" value="WD40/YVTN_repeat-like_dom_sf"/>
</dbReference>
<accession>A0ABX3Y893</accession>
<dbReference type="EMBL" id="MRYD01000378">
    <property type="protein sequence ID" value="OSZ55943.1"/>
    <property type="molecule type" value="Genomic_DNA"/>
</dbReference>
<evidence type="ECO:0000313" key="2">
    <source>
        <dbReference type="EMBL" id="OSZ55943.1"/>
    </source>
</evidence>
<dbReference type="PANTHER" id="PTHR34512:SF30">
    <property type="entry name" value="OUTER MEMBRANE PROTEIN ASSEMBLY FACTOR BAMB"/>
    <property type="match status" value="1"/>
</dbReference>
<evidence type="ECO:0000259" key="1">
    <source>
        <dbReference type="Pfam" id="PF13360"/>
    </source>
</evidence>
<dbReference type="SUPFAM" id="SSF50998">
    <property type="entry name" value="Quinoprotein alcohol dehydrogenase-like"/>
    <property type="match status" value="1"/>
</dbReference>
<dbReference type="SMART" id="SM00564">
    <property type="entry name" value="PQQ"/>
    <property type="match status" value="3"/>
</dbReference>
<dbReference type="InterPro" id="IPR011043">
    <property type="entry name" value="Gal_Oxase/kelch_b-propeller"/>
</dbReference>
<feature type="domain" description="Pyrrolo-quinoline quinone repeat" evidence="1">
    <location>
        <begin position="2"/>
        <end position="227"/>
    </location>
</feature>
<evidence type="ECO:0000313" key="3">
    <source>
        <dbReference type="Proteomes" id="UP000194266"/>
    </source>
</evidence>
<dbReference type="RefSeq" id="WP_158101788.1">
    <property type="nucleotide sequence ID" value="NZ_MRYD01000378.1"/>
</dbReference>
<keyword evidence="2" id="KW-0723">Serine/threonine-protein kinase</keyword>
<feature type="non-terminal residue" evidence="2">
    <location>
        <position position="1"/>
    </location>
</feature>